<accession>A0ABP8HAW1</accession>
<comment type="caution">
    <text evidence="2">The sequence shown here is derived from an EMBL/GenBank/DDBJ whole genome shotgun (WGS) entry which is preliminary data.</text>
</comment>
<evidence type="ECO:0000259" key="1">
    <source>
        <dbReference type="Pfam" id="PF22560"/>
    </source>
</evidence>
<dbReference type="InterPro" id="IPR054339">
    <property type="entry name" value="GMT_wHTH"/>
</dbReference>
<name>A0ABP8HAW1_9BACT</name>
<gene>
    <name evidence="2" type="ORF">GCM10023184_32330</name>
</gene>
<evidence type="ECO:0000313" key="3">
    <source>
        <dbReference type="Proteomes" id="UP001501725"/>
    </source>
</evidence>
<dbReference type="RefSeq" id="WP_345256799.1">
    <property type="nucleotide sequence ID" value="NZ_BAABGY010000009.1"/>
</dbReference>
<dbReference type="EMBL" id="BAABGY010000009">
    <property type="protein sequence ID" value="GAA4336832.1"/>
    <property type="molecule type" value="Genomic_DNA"/>
</dbReference>
<reference evidence="3" key="1">
    <citation type="journal article" date="2019" name="Int. J. Syst. Evol. Microbiol.">
        <title>The Global Catalogue of Microorganisms (GCM) 10K type strain sequencing project: providing services to taxonomists for standard genome sequencing and annotation.</title>
        <authorList>
            <consortium name="The Broad Institute Genomics Platform"/>
            <consortium name="The Broad Institute Genome Sequencing Center for Infectious Disease"/>
            <person name="Wu L."/>
            <person name="Ma J."/>
        </authorList>
    </citation>
    <scope>NUCLEOTIDE SEQUENCE [LARGE SCALE GENOMIC DNA]</scope>
    <source>
        <strain evidence="3">JCM 17919</strain>
    </source>
</reference>
<sequence>MAVKDLHEKPFDQGTIAKLEIFQDYAKAWLPTFVMRNRPKVCVFDFFAGTGYDKEGTPGSPIRTLQTIREQLHEILPKGIKVHVHLNEFEPTKSQQRKFEALKQACEEFLDQNKDLRRATVIHYHNEDCGNLFPRLLSEMNEHPSLVYMDQNGVKFLADQYFLELEKQRETDFLYFASSSYIWRLGETPEFQQLGFDVDELKKGTYSSVHRGVIEQLRRRIPPKSPLRLYPFSLKKGKRGENVFGIIFGATHPRAVDKFLAISWKRNVVNGEADYDIDGDAKKVQTTLFDVQPLTKIQKFKENVKAKLLAGEITDNFGLLEFAYEEGHIPAHAAEVAKELKAAKRLDYEGTSPLVTYDNVYKNPRPQKYVLAKAKTAAV</sequence>
<feature type="domain" description="GMT-like wHTH" evidence="1">
    <location>
        <begin position="286"/>
        <end position="351"/>
    </location>
</feature>
<dbReference type="NCBIfam" id="TIGR04474">
    <property type="entry name" value="tcm_partner"/>
    <property type="match status" value="1"/>
</dbReference>
<organism evidence="2 3">
    <name type="scientific">Flaviaesturariibacter amylovorans</name>
    <dbReference type="NCBI Taxonomy" id="1084520"/>
    <lineage>
        <taxon>Bacteria</taxon>
        <taxon>Pseudomonadati</taxon>
        <taxon>Bacteroidota</taxon>
        <taxon>Chitinophagia</taxon>
        <taxon>Chitinophagales</taxon>
        <taxon>Chitinophagaceae</taxon>
        <taxon>Flaviaestuariibacter</taxon>
    </lineage>
</organism>
<proteinExistence type="predicted"/>
<dbReference type="InterPro" id="IPR031009">
    <property type="entry name" value="Tcm_partner"/>
</dbReference>
<dbReference type="Pfam" id="PF22560">
    <property type="entry name" value="GMT-wHTH"/>
    <property type="match status" value="1"/>
</dbReference>
<dbReference type="Proteomes" id="UP001501725">
    <property type="component" value="Unassembled WGS sequence"/>
</dbReference>
<evidence type="ECO:0000313" key="2">
    <source>
        <dbReference type="EMBL" id="GAA4336832.1"/>
    </source>
</evidence>
<protein>
    <recommendedName>
        <fullName evidence="1">GMT-like wHTH domain-containing protein</fullName>
    </recommendedName>
</protein>
<keyword evidence="3" id="KW-1185">Reference proteome</keyword>